<keyword evidence="9" id="KW-1185">Reference proteome</keyword>
<dbReference type="InterPro" id="IPR044068">
    <property type="entry name" value="CB"/>
</dbReference>
<evidence type="ECO:0000256" key="2">
    <source>
        <dbReference type="ARBA" id="ARBA00023125"/>
    </source>
</evidence>
<evidence type="ECO:0000259" key="7">
    <source>
        <dbReference type="PROSITE" id="PS51900"/>
    </source>
</evidence>
<comment type="caution">
    <text evidence="8">The sequence shown here is derived from an EMBL/GenBank/DDBJ whole genome shotgun (WGS) entry which is preliminary data.</text>
</comment>
<accession>A0ABW4FMA4</accession>
<organism evidence="8 9">
    <name type="scientific">Pseudonocardia aurantiaca</name>
    <dbReference type="NCBI Taxonomy" id="75290"/>
    <lineage>
        <taxon>Bacteria</taxon>
        <taxon>Bacillati</taxon>
        <taxon>Actinomycetota</taxon>
        <taxon>Actinomycetes</taxon>
        <taxon>Pseudonocardiales</taxon>
        <taxon>Pseudonocardiaceae</taxon>
        <taxon>Pseudonocardia</taxon>
    </lineage>
</organism>
<evidence type="ECO:0000256" key="3">
    <source>
        <dbReference type="ARBA" id="ARBA00023172"/>
    </source>
</evidence>
<reference evidence="9" key="1">
    <citation type="journal article" date="2019" name="Int. J. Syst. Evol. Microbiol.">
        <title>The Global Catalogue of Microorganisms (GCM) 10K type strain sequencing project: providing services to taxonomists for standard genome sequencing and annotation.</title>
        <authorList>
            <consortium name="The Broad Institute Genomics Platform"/>
            <consortium name="The Broad Institute Genome Sequencing Center for Infectious Disease"/>
            <person name="Wu L."/>
            <person name="Ma J."/>
        </authorList>
    </citation>
    <scope>NUCLEOTIDE SEQUENCE [LARGE SCALE GENOMIC DNA]</scope>
    <source>
        <strain evidence="9">JCM 12165</strain>
    </source>
</reference>
<dbReference type="Gene3D" id="1.10.443.10">
    <property type="entry name" value="Intergrase catalytic core"/>
    <property type="match status" value="1"/>
</dbReference>
<dbReference type="InterPro" id="IPR050090">
    <property type="entry name" value="Tyrosine_recombinase_XerCD"/>
</dbReference>
<evidence type="ECO:0000259" key="6">
    <source>
        <dbReference type="PROSITE" id="PS51898"/>
    </source>
</evidence>
<dbReference type="InterPro" id="IPR011010">
    <property type="entry name" value="DNA_brk_join_enz"/>
</dbReference>
<dbReference type="CDD" id="cd01189">
    <property type="entry name" value="INT_ICEBs1_C_like"/>
    <property type="match status" value="1"/>
</dbReference>
<keyword evidence="2 4" id="KW-0238">DNA-binding</keyword>
<feature type="domain" description="Core-binding (CB)" evidence="7">
    <location>
        <begin position="75"/>
        <end position="162"/>
    </location>
</feature>
<evidence type="ECO:0000256" key="1">
    <source>
        <dbReference type="ARBA" id="ARBA00008857"/>
    </source>
</evidence>
<evidence type="ECO:0000256" key="4">
    <source>
        <dbReference type="PROSITE-ProRule" id="PRU01248"/>
    </source>
</evidence>
<evidence type="ECO:0000313" key="8">
    <source>
        <dbReference type="EMBL" id="MFD1531029.1"/>
    </source>
</evidence>
<dbReference type="InterPro" id="IPR002104">
    <property type="entry name" value="Integrase_catalytic"/>
</dbReference>
<feature type="region of interest" description="Disordered" evidence="5">
    <location>
        <begin position="400"/>
        <end position="441"/>
    </location>
</feature>
<dbReference type="PANTHER" id="PTHR30349:SF64">
    <property type="entry name" value="PROPHAGE INTEGRASE INTD-RELATED"/>
    <property type="match status" value="1"/>
</dbReference>
<name>A0ABW4FMA4_9PSEU</name>
<feature type="compositionally biased region" description="Pro residues" evidence="5">
    <location>
        <begin position="404"/>
        <end position="420"/>
    </location>
</feature>
<gene>
    <name evidence="8" type="ORF">ACFSCY_16440</name>
</gene>
<dbReference type="Pfam" id="PF00589">
    <property type="entry name" value="Phage_integrase"/>
    <property type="match status" value="1"/>
</dbReference>
<evidence type="ECO:0000313" key="9">
    <source>
        <dbReference type="Proteomes" id="UP001597145"/>
    </source>
</evidence>
<dbReference type="SUPFAM" id="SSF56349">
    <property type="entry name" value="DNA breaking-rejoining enzymes"/>
    <property type="match status" value="1"/>
</dbReference>
<dbReference type="PROSITE" id="PS51898">
    <property type="entry name" value="TYR_RECOMBINASE"/>
    <property type="match status" value="1"/>
</dbReference>
<feature type="domain" description="Tyr recombinase" evidence="6">
    <location>
        <begin position="189"/>
        <end position="404"/>
    </location>
</feature>
<dbReference type="PANTHER" id="PTHR30349">
    <property type="entry name" value="PHAGE INTEGRASE-RELATED"/>
    <property type="match status" value="1"/>
</dbReference>
<dbReference type="Gene3D" id="1.10.150.130">
    <property type="match status" value="1"/>
</dbReference>
<dbReference type="PROSITE" id="PS51900">
    <property type="entry name" value="CB"/>
    <property type="match status" value="1"/>
</dbReference>
<dbReference type="InterPro" id="IPR013762">
    <property type="entry name" value="Integrase-like_cat_sf"/>
</dbReference>
<keyword evidence="3" id="KW-0233">DNA recombination</keyword>
<evidence type="ECO:0000256" key="5">
    <source>
        <dbReference type="SAM" id="MobiDB-lite"/>
    </source>
</evidence>
<dbReference type="InterPro" id="IPR010998">
    <property type="entry name" value="Integrase_recombinase_N"/>
</dbReference>
<sequence>MAHLQKINPSSCDRCTPRLGVITHYELRWDERSYSGRQFRQQTFHTKAEALARKAEIEGERQATGRVRDARVAEVAFGKVARDWLDSMTPGVQNGKLKARTRDEYAAILRRHVLPKWQGVPVGAITSQRAEAWARELAGRGLSARSYRHVWDAFSRVLKYAVRHDILILTPADKVELGSPRADNTDGEFEGRALTADEVAAIVRQVQGRYPVYALAVAFLAYTGLRAGELAGLNIGDVANGAVTVRRTRRLRRGGWLTDTPKSRASRRCIPMDDWLTEMVDDYLRTVHPRTDDPEAPLFPHRKPGRVQVRNATVQDYSSRLDWSQPIEPASFYKTIFKPAVKAAGLPHTRLHDLRHTLATLQLQAGPPDHYMQVSVWMGHADYTITLKVYAHVIPRPGAGKPHQLPPPPGVLPAPEPEPTALPAGVVSLAERRARKGRSAG</sequence>
<comment type="similarity">
    <text evidence="1">Belongs to the 'phage' integrase family.</text>
</comment>
<proteinExistence type="inferred from homology"/>
<dbReference type="EMBL" id="JBHUCP010000009">
    <property type="protein sequence ID" value="MFD1531029.1"/>
    <property type="molecule type" value="Genomic_DNA"/>
</dbReference>
<protein>
    <submittedName>
        <fullName evidence="8">Tyrosine-type recombinase/integrase</fullName>
    </submittedName>
</protein>
<dbReference type="RefSeq" id="WP_343971220.1">
    <property type="nucleotide sequence ID" value="NZ_BAAAJG010000002.1"/>
</dbReference>
<dbReference type="Proteomes" id="UP001597145">
    <property type="component" value="Unassembled WGS sequence"/>
</dbReference>